<dbReference type="GO" id="GO:0005829">
    <property type="term" value="C:cytosol"/>
    <property type="evidence" value="ECO:0000318"/>
    <property type="project" value="GO_Central"/>
</dbReference>
<dbReference type="PATRIC" id="fig|515635.4.peg.1520"/>
<comment type="catalytic activity">
    <reaction evidence="13">
        <text>thymidine + phosphate = 2-deoxy-alpha-D-ribose 1-phosphate + thymine</text>
        <dbReference type="Rhea" id="RHEA:16037"/>
        <dbReference type="ChEBI" id="CHEBI:17748"/>
        <dbReference type="ChEBI" id="CHEBI:17821"/>
        <dbReference type="ChEBI" id="CHEBI:43474"/>
        <dbReference type="ChEBI" id="CHEBI:57259"/>
        <dbReference type="EC" id="2.4.2.2"/>
    </reaction>
</comment>
<dbReference type="STRING" id="515635.Dtur_1471"/>
<dbReference type="EC" id="2.4.2.2" evidence="6"/>
<reference evidence="17" key="1">
    <citation type="journal article" date="2016" name="Front. Microbiol.">
        <title>The complete genome sequence of hyperthermophile Dictyoglomus turgidum DSM 6724 reveals a specialized carbohydrate fermentor.</title>
        <authorList>
            <person name="Brumm P.J."/>
            <person name="Gowda K."/>
            <person name="Robb F.T."/>
            <person name="Mead D.A."/>
        </authorList>
    </citation>
    <scope>NUCLEOTIDE SEQUENCE [LARGE SCALE GENOMIC DNA]</scope>
    <source>
        <strain evidence="17">DSM 6724 / Z-1310</strain>
    </source>
</reference>
<comment type="similarity">
    <text evidence="4">Belongs to the thymidine/pyrimidine-nucleoside phosphorylase family.</text>
</comment>
<dbReference type="SUPFAM" id="SSF47648">
    <property type="entry name" value="Nucleoside phosphorylase/phosphoribosyltransferase N-terminal domain"/>
    <property type="match status" value="1"/>
</dbReference>
<comment type="catalytic activity">
    <reaction evidence="12">
        <text>uridine + phosphate = alpha-D-ribose 1-phosphate + uracil</text>
        <dbReference type="Rhea" id="RHEA:24388"/>
        <dbReference type="ChEBI" id="CHEBI:16704"/>
        <dbReference type="ChEBI" id="CHEBI:17568"/>
        <dbReference type="ChEBI" id="CHEBI:43474"/>
        <dbReference type="ChEBI" id="CHEBI:57720"/>
        <dbReference type="EC" id="2.4.2.2"/>
    </reaction>
</comment>
<dbReference type="Pfam" id="PF07831">
    <property type="entry name" value="PYNP_C"/>
    <property type="match status" value="1"/>
</dbReference>
<evidence type="ECO:0000313" key="16">
    <source>
        <dbReference type="EMBL" id="ACK42745.1"/>
    </source>
</evidence>
<dbReference type="InterPro" id="IPR036566">
    <property type="entry name" value="PYNP-like_C_sf"/>
</dbReference>
<dbReference type="FunCoup" id="B8E108">
    <property type="interactions" value="58"/>
</dbReference>
<evidence type="ECO:0000259" key="15">
    <source>
        <dbReference type="SMART" id="SM00941"/>
    </source>
</evidence>
<evidence type="ECO:0000256" key="2">
    <source>
        <dbReference type="ARBA" id="ARBA00001958"/>
    </source>
</evidence>
<evidence type="ECO:0000313" key="17">
    <source>
        <dbReference type="Proteomes" id="UP000007719"/>
    </source>
</evidence>
<dbReference type="InterPro" id="IPR013102">
    <property type="entry name" value="PYNP_C"/>
</dbReference>
<dbReference type="KEGG" id="dtu:Dtur_1471"/>
<dbReference type="InterPro" id="IPR000053">
    <property type="entry name" value="Thymidine/pyrmidine_PPase"/>
</dbReference>
<evidence type="ECO:0000256" key="11">
    <source>
        <dbReference type="ARBA" id="ARBA00022723"/>
    </source>
</evidence>
<dbReference type="OrthoDB" id="9763887at2"/>
<comment type="catalytic activity">
    <reaction evidence="14">
        <text>thymidine + phosphate = 2-deoxy-alpha-D-ribose 1-phosphate + thymine</text>
        <dbReference type="Rhea" id="RHEA:16037"/>
        <dbReference type="ChEBI" id="CHEBI:17748"/>
        <dbReference type="ChEBI" id="CHEBI:17821"/>
        <dbReference type="ChEBI" id="CHEBI:43474"/>
        <dbReference type="ChEBI" id="CHEBI:57259"/>
        <dbReference type="EC" id="2.4.2.4"/>
    </reaction>
</comment>
<dbReference type="Gene3D" id="3.90.1170.30">
    <property type="entry name" value="Pyrimidine nucleoside phosphorylase-like, C-terminal domain"/>
    <property type="match status" value="1"/>
</dbReference>
<sequence length="434" mass="47499">MRMIDIIIKKRNGEALSEEEISFVVDGYVKGDIPDYQMSALLMAIYFRGMNIEETITLTKKMAYSGKVLDLSSIPGIKVDKHSTGGVGDKTTLIFAPLIASMGYPVAKMSGRSLGHTGGTIDKLESIPGFKTSMKDEEFIKQVKEIGIAIVGQTEDLVPADKKIYALRDVTGTVDSIPLIASSVMSKKIASGSDVIILDVKVGRGAFIKDINSAKELARIMVGIGKGFGRKIVAVLSQMDQPLGFAIGNSLEVMEAIETLKGRGPKDLNELIVTLATETLRLININYKNEDIRAKVMEQLSNGKALAKFKEMIKTQGGDVKIVDDYSPLLSAKIQKEIYSLEGGYVEDIDAYKVALSVMALGAGREKKEDKIDLSVGIRLYKKIGDKIEKNEPIVTFYANDVEKLKRAQEIFREAIKIGNKKKDPLPIVLDVIS</sequence>
<dbReference type="Pfam" id="PF02885">
    <property type="entry name" value="Glycos_trans_3N"/>
    <property type="match status" value="1"/>
</dbReference>
<keyword evidence="17" id="KW-1185">Reference proteome</keyword>
<dbReference type="NCBIfam" id="TIGR02644">
    <property type="entry name" value="Y_phosphoryl"/>
    <property type="match status" value="1"/>
</dbReference>
<proteinExistence type="inferred from homology"/>
<dbReference type="GO" id="GO:0004645">
    <property type="term" value="F:1,4-alpha-oligoglucan phosphorylase activity"/>
    <property type="evidence" value="ECO:0007669"/>
    <property type="project" value="InterPro"/>
</dbReference>
<evidence type="ECO:0000256" key="6">
    <source>
        <dbReference type="ARBA" id="ARBA00011889"/>
    </source>
</evidence>
<keyword evidence="11" id="KW-0479">Metal-binding</keyword>
<dbReference type="FunFam" id="1.20.970.10:FF:000002">
    <property type="entry name" value="Pyrimidine-nucleoside phosphorylase"/>
    <property type="match status" value="1"/>
</dbReference>
<comment type="function">
    <text evidence="3">Catalyzes phosphorolysis of the pyrimidine nucleosides uridine, thymidine and 2'-deoxyuridine with the formation of the corresponding pyrimidine base and ribose-1-phosphate.</text>
</comment>
<comment type="subunit">
    <text evidence="5">Homodimer.</text>
</comment>
<dbReference type="RefSeq" id="WP_012583823.1">
    <property type="nucleotide sequence ID" value="NC_011661.1"/>
</dbReference>
<dbReference type="GO" id="GO:0006206">
    <property type="term" value="P:pyrimidine nucleobase metabolic process"/>
    <property type="evidence" value="ECO:0007669"/>
    <property type="project" value="InterPro"/>
</dbReference>
<dbReference type="GO" id="GO:0046872">
    <property type="term" value="F:metal ion binding"/>
    <property type="evidence" value="ECO:0007669"/>
    <property type="project" value="UniProtKB-KW"/>
</dbReference>
<dbReference type="EC" id="2.4.2.4" evidence="7"/>
<evidence type="ECO:0000256" key="1">
    <source>
        <dbReference type="ARBA" id="ARBA00001066"/>
    </source>
</evidence>
<dbReference type="Gene3D" id="3.40.1030.10">
    <property type="entry name" value="Nucleoside phosphorylase/phosphoribosyltransferase catalytic domain"/>
    <property type="match status" value="1"/>
</dbReference>
<dbReference type="InterPro" id="IPR036320">
    <property type="entry name" value="Glycosyl_Trfase_fam3_N_dom_sf"/>
</dbReference>
<dbReference type="EnsemblBacteria" id="ACK42745">
    <property type="protein sequence ID" value="ACK42745"/>
    <property type="gene ID" value="Dtur_1471"/>
</dbReference>
<dbReference type="HOGENOM" id="CLU_025040_0_1_0"/>
<dbReference type="InterPro" id="IPR000312">
    <property type="entry name" value="Glycosyl_Trfase_fam3"/>
</dbReference>
<dbReference type="NCBIfam" id="NF004490">
    <property type="entry name" value="PRK05820.1"/>
    <property type="match status" value="1"/>
</dbReference>
<evidence type="ECO:0000256" key="9">
    <source>
        <dbReference type="ARBA" id="ARBA00022676"/>
    </source>
</evidence>
<organism evidence="16 17">
    <name type="scientific">Dictyoglomus turgidum (strain DSM 6724 / Z-1310)</name>
    <dbReference type="NCBI Taxonomy" id="515635"/>
    <lineage>
        <taxon>Bacteria</taxon>
        <taxon>Pseudomonadati</taxon>
        <taxon>Dictyoglomota</taxon>
        <taxon>Dictyoglomia</taxon>
        <taxon>Dictyoglomales</taxon>
        <taxon>Dictyoglomaceae</taxon>
        <taxon>Dictyoglomus</taxon>
    </lineage>
</organism>
<dbReference type="InParanoid" id="B8E108"/>
<dbReference type="Proteomes" id="UP000007719">
    <property type="component" value="Chromosome"/>
</dbReference>
<evidence type="ECO:0000256" key="8">
    <source>
        <dbReference type="ARBA" id="ARBA00014680"/>
    </source>
</evidence>
<evidence type="ECO:0000256" key="12">
    <source>
        <dbReference type="ARBA" id="ARBA00048453"/>
    </source>
</evidence>
<feature type="domain" description="Pyrimidine nucleoside phosphorylase C-terminal" evidence="15">
    <location>
        <begin position="345"/>
        <end position="419"/>
    </location>
</feature>
<evidence type="ECO:0000256" key="14">
    <source>
        <dbReference type="ARBA" id="ARBA00048550"/>
    </source>
</evidence>
<accession>B8E108</accession>
<dbReference type="Gene3D" id="1.20.970.10">
    <property type="entry name" value="Transferase, Pyrimidine Nucleoside Phosphorylase, Chain C"/>
    <property type="match status" value="1"/>
</dbReference>
<dbReference type="PANTHER" id="PTHR10515">
    <property type="entry name" value="THYMIDINE PHOSPHORYLASE"/>
    <property type="match status" value="1"/>
</dbReference>
<keyword evidence="10" id="KW-0808">Transferase</keyword>
<dbReference type="SMART" id="SM00941">
    <property type="entry name" value="PYNP_C"/>
    <property type="match status" value="1"/>
</dbReference>
<dbReference type="EMBL" id="CP001251">
    <property type="protein sequence ID" value="ACK42745.1"/>
    <property type="molecule type" value="Genomic_DNA"/>
</dbReference>
<dbReference type="InterPro" id="IPR017459">
    <property type="entry name" value="Glycosyl_Trfase_fam3_N_dom"/>
</dbReference>
<dbReference type="PIRSF" id="PIRSF000478">
    <property type="entry name" value="TP_PyNP"/>
    <property type="match status" value="1"/>
</dbReference>
<evidence type="ECO:0000256" key="4">
    <source>
        <dbReference type="ARBA" id="ARBA00006915"/>
    </source>
</evidence>
<evidence type="ECO:0000256" key="5">
    <source>
        <dbReference type="ARBA" id="ARBA00011738"/>
    </source>
</evidence>
<dbReference type="SUPFAM" id="SSF52418">
    <property type="entry name" value="Nucleoside phosphorylase/phosphoribosyltransferase catalytic domain"/>
    <property type="match status" value="1"/>
</dbReference>
<dbReference type="InterPro" id="IPR018090">
    <property type="entry name" value="Pyrmidine_PPas_bac/euk"/>
</dbReference>
<protein>
    <recommendedName>
        <fullName evidence="8">Pyrimidine-nucleoside phosphorylase</fullName>
        <ecNumber evidence="6">2.4.2.2</ecNumber>
        <ecNumber evidence="7">2.4.2.4</ecNumber>
    </recommendedName>
</protein>
<evidence type="ECO:0000256" key="3">
    <source>
        <dbReference type="ARBA" id="ARBA00003877"/>
    </source>
</evidence>
<dbReference type="AlphaFoldDB" id="B8E108"/>
<name>B8E108_DICTD</name>
<gene>
    <name evidence="16" type="ordered locus">Dtur_1471</name>
</gene>
<dbReference type="NCBIfam" id="NF004747">
    <property type="entry name" value="PRK06078.1"/>
    <property type="match status" value="1"/>
</dbReference>
<dbReference type="SUPFAM" id="SSF54680">
    <property type="entry name" value="Pyrimidine nucleoside phosphorylase C-terminal domain"/>
    <property type="match status" value="1"/>
</dbReference>
<comment type="cofactor">
    <cofactor evidence="2">
        <name>K(+)</name>
        <dbReference type="ChEBI" id="CHEBI:29103"/>
    </cofactor>
</comment>
<evidence type="ECO:0000256" key="10">
    <source>
        <dbReference type="ARBA" id="ARBA00022679"/>
    </source>
</evidence>
<dbReference type="FunFam" id="3.40.1030.10:FF:000003">
    <property type="entry name" value="Pyrimidine-nucleoside phosphorylase"/>
    <property type="match status" value="1"/>
</dbReference>
<comment type="catalytic activity">
    <reaction evidence="1">
        <text>2'-deoxyuridine + phosphate = 2-deoxy-alpha-D-ribose 1-phosphate + uracil</text>
        <dbReference type="Rhea" id="RHEA:22824"/>
        <dbReference type="ChEBI" id="CHEBI:16450"/>
        <dbReference type="ChEBI" id="CHEBI:17568"/>
        <dbReference type="ChEBI" id="CHEBI:43474"/>
        <dbReference type="ChEBI" id="CHEBI:57259"/>
        <dbReference type="EC" id="2.4.2.2"/>
    </reaction>
</comment>
<dbReference type="eggNOG" id="COG0213">
    <property type="taxonomic scope" value="Bacteria"/>
</dbReference>
<dbReference type="GO" id="GO:0009032">
    <property type="term" value="F:thymidine phosphorylase activity"/>
    <property type="evidence" value="ECO:0000318"/>
    <property type="project" value="GO_Central"/>
</dbReference>
<evidence type="ECO:0000256" key="7">
    <source>
        <dbReference type="ARBA" id="ARBA00011892"/>
    </source>
</evidence>
<dbReference type="GO" id="GO:0006213">
    <property type="term" value="P:pyrimidine nucleoside metabolic process"/>
    <property type="evidence" value="ECO:0007669"/>
    <property type="project" value="InterPro"/>
</dbReference>
<dbReference type="PANTHER" id="PTHR10515:SF0">
    <property type="entry name" value="THYMIDINE PHOSPHORYLASE"/>
    <property type="match status" value="1"/>
</dbReference>
<evidence type="ECO:0000256" key="13">
    <source>
        <dbReference type="ARBA" id="ARBA00048525"/>
    </source>
</evidence>
<dbReference type="Pfam" id="PF00591">
    <property type="entry name" value="Glycos_transf_3"/>
    <property type="match status" value="1"/>
</dbReference>
<keyword evidence="9" id="KW-0328">Glycosyltransferase</keyword>
<dbReference type="InterPro" id="IPR035902">
    <property type="entry name" value="Nuc_phospho_transferase"/>
</dbReference>